<reference evidence="3 4" key="1">
    <citation type="submission" date="2022-04" db="EMBL/GenBank/DDBJ databases">
        <title>Streptomyces sp. nov. LCR6-01 isolated from Lichen of Dirinaria sp.</title>
        <authorList>
            <person name="Kanchanasin P."/>
            <person name="Tanasupawat S."/>
            <person name="Phongsopitanun W."/>
        </authorList>
    </citation>
    <scope>NUCLEOTIDE SEQUENCE [LARGE SCALE GENOMIC DNA]</scope>
    <source>
        <strain evidence="3 4">LCR6-01</strain>
    </source>
</reference>
<sequence>MSAALALFALVLGAPAAQAADNGQWSVFPAGPPGQRAYFRLDADPGRTLHDKVTVRNLRDTPVTFRLYAADGYNTPRDGGFAVRDRGERMSGVGAWTRLDRSTVRVAGRGTATVGLTLRVPRDAQPGDHPGAVVAVDQRLSPSARQGVAVRQAVGARLYLRVGGKRQPALEVRDARFSYEAPWFPGGERTAVISYELVNSGNVMLSPRVGLRASGLFGRTAFTPEPRRLPAELLPGQRVHVSERWSGPPLVDWGSVEVTASDTGGLLAQSTSVGYRTVSWGVLLLIAAVLVAAAAIWLVRRRGARRGGVAAG</sequence>
<evidence type="ECO:0000256" key="2">
    <source>
        <dbReference type="SAM" id="SignalP"/>
    </source>
</evidence>
<name>A0ABT0IH22_9ACTN</name>
<feature type="signal peptide" evidence="2">
    <location>
        <begin position="1"/>
        <end position="19"/>
    </location>
</feature>
<evidence type="ECO:0000313" key="3">
    <source>
        <dbReference type="EMBL" id="MCK8680624.1"/>
    </source>
</evidence>
<keyword evidence="4" id="KW-1185">Reference proteome</keyword>
<dbReference type="Proteomes" id="UP001522868">
    <property type="component" value="Unassembled WGS sequence"/>
</dbReference>
<comment type="caution">
    <text evidence="3">The sequence shown here is derived from an EMBL/GenBank/DDBJ whole genome shotgun (WGS) entry which is preliminary data.</text>
</comment>
<keyword evidence="2" id="KW-0732">Signal</keyword>
<feature type="chain" id="PRO_5046662550" evidence="2">
    <location>
        <begin position="20"/>
        <end position="312"/>
    </location>
</feature>
<proteinExistence type="predicted"/>
<dbReference type="RefSeq" id="WP_248636440.1">
    <property type="nucleotide sequence ID" value="NZ_JALPTH010000029.1"/>
</dbReference>
<keyword evidence="1" id="KW-0472">Membrane</keyword>
<protein>
    <submittedName>
        <fullName evidence="3">DUF916 domain-containing protein</fullName>
    </submittedName>
</protein>
<gene>
    <name evidence="3" type="ORF">M1O15_25160</name>
</gene>
<keyword evidence="1" id="KW-0812">Transmembrane</keyword>
<feature type="transmembrane region" description="Helical" evidence="1">
    <location>
        <begin position="278"/>
        <end position="299"/>
    </location>
</feature>
<evidence type="ECO:0000313" key="4">
    <source>
        <dbReference type="Proteomes" id="UP001522868"/>
    </source>
</evidence>
<organism evidence="3 4">
    <name type="scientific">Streptomyces lichenis</name>
    <dbReference type="NCBI Taxonomy" id="2306967"/>
    <lineage>
        <taxon>Bacteria</taxon>
        <taxon>Bacillati</taxon>
        <taxon>Actinomycetota</taxon>
        <taxon>Actinomycetes</taxon>
        <taxon>Kitasatosporales</taxon>
        <taxon>Streptomycetaceae</taxon>
        <taxon>Streptomyces</taxon>
    </lineage>
</organism>
<accession>A0ABT0IH22</accession>
<evidence type="ECO:0000256" key="1">
    <source>
        <dbReference type="SAM" id="Phobius"/>
    </source>
</evidence>
<dbReference type="EMBL" id="JALPTH010000029">
    <property type="protein sequence ID" value="MCK8680624.1"/>
    <property type="molecule type" value="Genomic_DNA"/>
</dbReference>
<keyword evidence="1" id="KW-1133">Transmembrane helix</keyword>